<reference evidence="2" key="1">
    <citation type="submission" date="2020-02" db="EMBL/GenBank/DDBJ databases">
        <authorList>
            <person name="Meier V. D."/>
        </authorList>
    </citation>
    <scope>NUCLEOTIDE SEQUENCE</scope>
    <source>
        <strain evidence="2">AVDCRST_MAG73</strain>
    </source>
</reference>
<name>A0A6J4TPX2_9BACT</name>
<dbReference type="SUPFAM" id="SSF103084">
    <property type="entry name" value="Holliday junction resolvase RusA"/>
    <property type="match status" value="1"/>
</dbReference>
<accession>A0A6J4TPX2</accession>
<protein>
    <submittedName>
        <fullName evidence="2">Uncharacterized protein</fullName>
    </submittedName>
</protein>
<sequence>MAFPLASTVPVSLALTLPLPPGVNNQYVTVGKRRVLSKAAGAFVRDVAKLVEAARRDGRVTPALEAALGDALLGVYLTFYFATPMRRDLDGGLKIALDALGRALGLDDRAVVDLHLTKKIDPLRPRLELELETIRDWQFDRSYVYLGSPSETGDPETDDYNRDQPVPSP</sequence>
<gene>
    <name evidence="2" type="ORF">AVDCRST_MAG73-799</name>
</gene>
<dbReference type="Gene3D" id="3.30.1330.70">
    <property type="entry name" value="Holliday junction resolvase RusA"/>
    <property type="match status" value="1"/>
</dbReference>
<dbReference type="GO" id="GO:0006310">
    <property type="term" value="P:DNA recombination"/>
    <property type="evidence" value="ECO:0007669"/>
    <property type="project" value="InterPro"/>
</dbReference>
<feature type="region of interest" description="Disordered" evidence="1">
    <location>
        <begin position="148"/>
        <end position="169"/>
    </location>
</feature>
<dbReference type="GO" id="GO:0006281">
    <property type="term" value="P:DNA repair"/>
    <property type="evidence" value="ECO:0007669"/>
    <property type="project" value="InterPro"/>
</dbReference>
<dbReference type="EMBL" id="CADCWE010000046">
    <property type="protein sequence ID" value="CAA9529523.1"/>
    <property type="molecule type" value="Genomic_DNA"/>
</dbReference>
<evidence type="ECO:0000313" key="2">
    <source>
        <dbReference type="EMBL" id="CAA9529523.1"/>
    </source>
</evidence>
<dbReference type="InterPro" id="IPR008822">
    <property type="entry name" value="Endonuclease_RusA-like"/>
</dbReference>
<proteinExistence type="predicted"/>
<dbReference type="InterPro" id="IPR036614">
    <property type="entry name" value="RusA-like_sf"/>
</dbReference>
<evidence type="ECO:0000256" key="1">
    <source>
        <dbReference type="SAM" id="MobiDB-lite"/>
    </source>
</evidence>
<dbReference type="AlphaFoldDB" id="A0A6J4TPX2"/>
<dbReference type="Pfam" id="PF05866">
    <property type="entry name" value="RusA"/>
    <property type="match status" value="1"/>
</dbReference>
<dbReference type="GO" id="GO:0000287">
    <property type="term" value="F:magnesium ion binding"/>
    <property type="evidence" value="ECO:0007669"/>
    <property type="project" value="InterPro"/>
</dbReference>
<organism evidence="2">
    <name type="scientific">uncultured Thermomicrobiales bacterium</name>
    <dbReference type="NCBI Taxonomy" id="1645740"/>
    <lineage>
        <taxon>Bacteria</taxon>
        <taxon>Pseudomonadati</taxon>
        <taxon>Thermomicrobiota</taxon>
        <taxon>Thermomicrobia</taxon>
        <taxon>Thermomicrobiales</taxon>
        <taxon>environmental samples</taxon>
    </lineage>
</organism>